<feature type="transmembrane region" description="Helical" evidence="6">
    <location>
        <begin position="323"/>
        <end position="350"/>
    </location>
</feature>
<dbReference type="Pfam" id="PF07696">
    <property type="entry name" value="7TMR-DISMED2"/>
    <property type="match status" value="1"/>
</dbReference>
<dbReference type="PROSITE" id="PS50109">
    <property type="entry name" value="HIS_KIN"/>
    <property type="match status" value="1"/>
</dbReference>
<sequence>MKITCFLSLLFVTASTFALGQGKLEIDSKYVIDSSSTCNIKTIKSKSFKSFVANQEIDIGYNKNASVWCYFKIRNTGPVVITNSWLCFDNYHLDSLVIYEGEKVLKILGDRTSYRSAFLHTLAFPISLDRGKERIFYVKIKKQISKLDFSYHLADSNELSEKSNLMISVVSFFIGIVFLLILFNTILLLISKKKLFLFYILYSILSIIYILISTNYAKQLLFPEFLYYSEGRIYSSCFWIMALTSFLSHYLNLRKFEPVKYRIILGVYSLNLCLIVVTIIQLYLGKYDGLKLPMLLGYLNFLIGLVVILWSTILHLRINRPIAIYILLSFLPQMVWGTCVILNFFGLIPVSINTDWLVYISLYETLFFGYILTKNYIDTFQTNNKLVKEITIEKERSLQAITQVQIRERRSIANIIHDNFGSKLAYILQMIQLKNIALAEKNIKVLASDIREISHQILPKSLDEGALISSLNSQVVSLNTGLIGAKIDLFTYDFPEKIENVWIYDLYLIALEIINNALKHGNASSVILELYGYPDVYVFQFSDNGKGFDLNHISKGFGLENIEKRIKYYKGEFEINSRPGEGTVIQITIPHM</sequence>
<evidence type="ECO:0000259" key="8">
    <source>
        <dbReference type="PROSITE" id="PS50109"/>
    </source>
</evidence>
<evidence type="ECO:0000256" key="1">
    <source>
        <dbReference type="ARBA" id="ARBA00000085"/>
    </source>
</evidence>
<name>A0A2D1U4L7_9SPHI</name>
<dbReference type="PANTHER" id="PTHR24421:SF10">
    <property type="entry name" value="NITRATE_NITRITE SENSOR PROTEIN NARQ"/>
    <property type="match status" value="1"/>
</dbReference>
<organism evidence="9 10">
    <name type="scientific">Pedobacter ginsengisoli</name>
    <dbReference type="NCBI Taxonomy" id="363852"/>
    <lineage>
        <taxon>Bacteria</taxon>
        <taxon>Pseudomonadati</taxon>
        <taxon>Bacteroidota</taxon>
        <taxon>Sphingobacteriia</taxon>
        <taxon>Sphingobacteriales</taxon>
        <taxon>Sphingobacteriaceae</taxon>
        <taxon>Pedobacter</taxon>
    </lineage>
</organism>
<dbReference type="InterPro" id="IPR005467">
    <property type="entry name" value="His_kinase_dom"/>
</dbReference>
<feature type="transmembrane region" description="Helical" evidence="6">
    <location>
        <begin position="165"/>
        <end position="189"/>
    </location>
</feature>
<dbReference type="InterPro" id="IPR011623">
    <property type="entry name" value="7TMR_DISM_rcpt_extracell_dom1"/>
</dbReference>
<dbReference type="CDD" id="cd16917">
    <property type="entry name" value="HATPase_UhpB-NarQ-NarX-like"/>
    <property type="match status" value="1"/>
</dbReference>
<keyword evidence="5" id="KW-0902">Two-component regulatory system</keyword>
<keyword evidence="3" id="KW-0808">Transferase</keyword>
<feature type="transmembrane region" description="Helical" evidence="6">
    <location>
        <begin position="233"/>
        <end position="251"/>
    </location>
</feature>
<evidence type="ECO:0000256" key="7">
    <source>
        <dbReference type="SAM" id="SignalP"/>
    </source>
</evidence>
<evidence type="ECO:0000256" key="3">
    <source>
        <dbReference type="ARBA" id="ARBA00022679"/>
    </source>
</evidence>
<dbReference type="RefSeq" id="WP_099438470.1">
    <property type="nucleotide sequence ID" value="NZ_CP024091.1"/>
</dbReference>
<keyword evidence="7" id="KW-0732">Signal</keyword>
<evidence type="ECO:0000313" key="10">
    <source>
        <dbReference type="Proteomes" id="UP000223749"/>
    </source>
</evidence>
<dbReference type="Pfam" id="PF07695">
    <property type="entry name" value="7TMR-DISM_7TM"/>
    <property type="match status" value="1"/>
</dbReference>
<feature type="transmembrane region" description="Helical" evidence="6">
    <location>
        <begin position="263"/>
        <end position="284"/>
    </location>
</feature>
<keyword evidence="4" id="KW-0418">Kinase</keyword>
<evidence type="ECO:0000256" key="5">
    <source>
        <dbReference type="ARBA" id="ARBA00023012"/>
    </source>
</evidence>
<dbReference type="EC" id="2.7.13.3" evidence="2"/>
<evidence type="ECO:0000313" key="9">
    <source>
        <dbReference type="EMBL" id="ATP56528.1"/>
    </source>
</evidence>
<dbReference type="AlphaFoldDB" id="A0A2D1U4L7"/>
<dbReference type="OrthoDB" id="613787at2"/>
<evidence type="ECO:0000256" key="2">
    <source>
        <dbReference type="ARBA" id="ARBA00012438"/>
    </source>
</evidence>
<keyword evidence="6" id="KW-0812">Transmembrane</keyword>
<dbReference type="Proteomes" id="UP000223749">
    <property type="component" value="Chromosome"/>
</dbReference>
<dbReference type="GO" id="GO:0000160">
    <property type="term" value="P:phosphorelay signal transduction system"/>
    <property type="evidence" value="ECO:0007669"/>
    <property type="project" value="UniProtKB-KW"/>
</dbReference>
<dbReference type="GO" id="GO:0004673">
    <property type="term" value="F:protein histidine kinase activity"/>
    <property type="evidence" value="ECO:0007669"/>
    <property type="project" value="UniProtKB-EC"/>
</dbReference>
<dbReference type="SUPFAM" id="SSF55874">
    <property type="entry name" value="ATPase domain of HSP90 chaperone/DNA topoisomerase II/histidine kinase"/>
    <property type="match status" value="1"/>
</dbReference>
<dbReference type="Gene3D" id="3.30.565.10">
    <property type="entry name" value="Histidine kinase-like ATPase, C-terminal domain"/>
    <property type="match status" value="1"/>
</dbReference>
<feature type="transmembrane region" description="Helical" evidence="6">
    <location>
        <begin position="296"/>
        <end position="316"/>
    </location>
</feature>
<evidence type="ECO:0000256" key="6">
    <source>
        <dbReference type="SAM" id="Phobius"/>
    </source>
</evidence>
<comment type="catalytic activity">
    <reaction evidence="1">
        <text>ATP + protein L-histidine = ADP + protein N-phospho-L-histidine.</text>
        <dbReference type="EC" id="2.7.13.3"/>
    </reaction>
</comment>
<dbReference type="InterPro" id="IPR036890">
    <property type="entry name" value="HATPase_C_sf"/>
</dbReference>
<reference evidence="9 10" key="1">
    <citation type="submission" date="2017-10" db="EMBL/GenBank/DDBJ databases">
        <title>Whole genome of Pedobacter ginsengisoli T01R-27 isolated from tomato rhizosphere.</title>
        <authorList>
            <person name="Weon H.-Y."/>
            <person name="Lee S.A."/>
            <person name="Sang M.K."/>
            <person name="Song J."/>
        </authorList>
    </citation>
    <scope>NUCLEOTIDE SEQUENCE [LARGE SCALE GENOMIC DNA]</scope>
    <source>
        <strain evidence="9 10">T01R-27</strain>
    </source>
</reference>
<dbReference type="Pfam" id="PF02518">
    <property type="entry name" value="HATPase_c"/>
    <property type="match status" value="1"/>
</dbReference>
<proteinExistence type="predicted"/>
<protein>
    <recommendedName>
        <fullName evidence="2">histidine kinase</fullName>
        <ecNumber evidence="2">2.7.13.3</ecNumber>
    </recommendedName>
</protein>
<feature type="transmembrane region" description="Helical" evidence="6">
    <location>
        <begin position="196"/>
        <end position="213"/>
    </location>
</feature>
<accession>A0A2D1U4L7</accession>
<keyword evidence="6" id="KW-0472">Membrane</keyword>
<keyword evidence="6" id="KW-1133">Transmembrane helix</keyword>
<dbReference type="KEGG" id="pgs:CPT03_08595"/>
<feature type="chain" id="PRO_5013601833" description="histidine kinase" evidence="7">
    <location>
        <begin position="21"/>
        <end position="592"/>
    </location>
</feature>
<dbReference type="InterPro" id="IPR003594">
    <property type="entry name" value="HATPase_dom"/>
</dbReference>
<feature type="transmembrane region" description="Helical" evidence="6">
    <location>
        <begin position="356"/>
        <end position="373"/>
    </location>
</feature>
<dbReference type="InterPro" id="IPR050482">
    <property type="entry name" value="Sensor_HK_TwoCompSys"/>
</dbReference>
<keyword evidence="10" id="KW-1185">Reference proteome</keyword>
<feature type="signal peptide" evidence="7">
    <location>
        <begin position="1"/>
        <end position="20"/>
    </location>
</feature>
<dbReference type="EMBL" id="CP024091">
    <property type="protein sequence ID" value="ATP56528.1"/>
    <property type="molecule type" value="Genomic_DNA"/>
</dbReference>
<evidence type="ECO:0000256" key="4">
    <source>
        <dbReference type="ARBA" id="ARBA00022777"/>
    </source>
</evidence>
<gene>
    <name evidence="9" type="ORF">CPT03_08595</name>
</gene>
<feature type="domain" description="Histidine kinase" evidence="8">
    <location>
        <begin position="506"/>
        <end position="592"/>
    </location>
</feature>
<dbReference type="InterPro" id="IPR011622">
    <property type="entry name" value="7TMR_DISM_rcpt_extracell_dom2"/>
</dbReference>
<dbReference type="Gene3D" id="2.60.40.2380">
    <property type="match status" value="1"/>
</dbReference>
<dbReference type="PANTHER" id="PTHR24421">
    <property type="entry name" value="NITRATE/NITRITE SENSOR PROTEIN NARX-RELATED"/>
    <property type="match status" value="1"/>
</dbReference>